<dbReference type="Pfam" id="PF03721">
    <property type="entry name" value="UDPG_MGDP_dh_N"/>
    <property type="match status" value="1"/>
</dbReference>
<comment type="caution">
    <text evidence="6">The sequence shown here is derived from an EMBL/GenBank/DDBJ whole genome shotgun (WGS) entry which is preliminary data.</text>
</comment>
<organism evidence="6 7">
    <name type="scientific">Rossellomorea vietnamensis</name>
    <dbReference type="NCBI Taxonomy" id="218284"/>
    <lineage>
        <taxon>Bacteria</taxon>
        <taxon>Bacillati</taxon>
        <taxon>Bacillota</taxon>
        <taxon>Bacilli</taxon>
        <taxon>Bacillales</taxon>
        <taxon>Bacillaceae</taxon>
        <taxon>Rossellomorea</taxon>
    </lineage>
</organism>
<dbReference type="Pfam" id="PF00984">
    <property type="entry name" value="UDPG_MGDP_dh"/>
    <property type="match status" value="1"/>
</dbReference>
<dbReference type="InterPro" id="IPR008927">
    <property type="entry name" value="6-PGluconate_DH-like_C_sf"/>
</dbReference>
<sequence>MSGTVCVVGLGYIGLPTSAVFANIGFDVIGVDVSRRIVDTLNNGDIHIEEDGLGELVKEVVKKGRFKASLKPQKADIFIIAVPTPHREDNTANLDYVVSATKSILPYIKQDDVIIIESTIPPRTVDDVVAPILNEAGFKAGEDIYLAHCPERVLPGRILIELVENNRIVGGINKVSAKKAADVYRTFVNGQVIETTAVTAEMSKLMENTYRDVNIALANELAKISDKLGVNALDVIELANLHPRVNLHLPGPGVGGHCLAVDPYFIVEKAPEQAVLIAEARNINNSMPQFVVDKLAEVLENKKSKVAILGLTYKGNIDDVRESPAMNIVRLLQDEEYELSFYDPYVRQEQVFFPLSTFEEAIKDSECILVLADHKQFKELDEEKILDYAKRPTIFDTRNCINVKSKEIIYYNFNNLYEIKKLQDALI</sequence>
<dbReference type="PANTHER" id="PTHR43491">
    <property type="entry name" value="UDP-N-ACETYL-D-MANNOSAMINE DEHYDROGENASE"/>
    <property type="match status" value="1"/>
</dbReference>
<dbReference type="RefSeq" id="WP_148948815.1">
    <property type="nucleotide sequence ID" value="NZ_VTEH01000029.1"/>
</dbReference>
<dbReference type="GO" id="GO:0051287">
    <property type="term" value="F:NAD binding"/>
    <property type="evidence" value="ECO:0007669"/>
    <property type="project" value="InterPro"/>
</dbReference>
<dbReference type="InterPro" id="IPR028359">
    <property type="entry name" value="UDP_ManNAc/GlcNAc_DH"/>
</dbReference>
<dbReference type="SUPFAM" id="SSF51735">
    <property type="entry name" value="NAD(P)-binding Rossmann-fold domains"/>
    <property type="match status" value="1"/>
</dbReference>
<feature type="domain" description="UDP-glucose/GDP-mannose dehydrogenase C-terminal" evidence="5">
    <location>
        <begin position="307"/>
        <end position="403"/>
    </location>
</feature>
<dbReference type="InterPro" id="IPR014026">
    <property type="entry name" value="UDP-Glc/GDP-Man_DH_dimer"/>
</dbReference>
<keyword evidence="3" id="KW-0520">NAD</keyword>
<dbReference type="SUPFAM" id="SSF52413">
    <property type="entry name" value="UDP-glucose/GDP-mannose dehydrogenase C-terminal domain"/>
    <property type="match status" value="1"/>
</dbReference>
<reference evidence="6 7" key="1">
    <citation type="submission" date="2019-08" db="EMBL/GenBank/DDBJ databases">
        <title>Bacillus genomes from the desert of Cuatro Cienegas, Coahuila.</title>
        <authorList>
            <person name="Olmedo-Alvarez G."/>
        </authorList>
    </citation>
    <scope>NUCLEOTIDE SEQUENCE [LARGE SCALE GENOMIC DNA]</scope>
    <source>
        <strain evidence="6 7">CH40_1T</strain>
    </source>
</reference>
<dbReference type="Pfam" id="PF03720">
    <property type="entry name" value="UDPG_MGDP_dh_C"/>
    <property type="match status" value="1"/>
</dbReference>
<dbReference type="Gene3D" id="3.40.50.720">
    <property type="entry name" value="NAD(P)-binding Rossmann-like Domain"/>
    <property type="match status" value="2"/>
</dbReference>
<protein>
    <submittedName>
        <fullName evidence="6">Nucleotide sugar dehydrogenase</fullName>
    </submittedName>
</protein>
<dbReference type="SMART" id="SM00984">
    <property type="entry name" value="UDPG_MGDP_dh_C"/>
    <property type="match status" value="1"/>
</dbReference>
<dbReference type="GO" id="GO:0016628">
    <property type="term" value="F:oxidoreductase activity, acting on the CH-CH group of donors, NAD or NADP as acceptor"/>
    <property type="evidence" value="ECO:0007669"/>
    <property type="project" value="InterPro"/>
</dbReference>
<accession>A0A5D4K5B8</accession>
<evidence type="ECO:0000256" key="3">
    <source>
        <dbReference type="ARBA" id="ARBA00023027"/>
    </source>
</evidence>
<dbReference type="EMBL" id="VTEH01000029">
    <property type="protein sequence ID" value="TYR72621.1"/>
    <property type="molecule type" value="Genomic_DNA"/>
</dbReference>
<gene>
    <name evidence="6" type="ORF">FZC79_22075</name>
</gene>
<comment type="similarity">
    <text evidence="1 4">Belongs to the UDP-glucose/GDP-mannose dehydrogenase family.</text>
</comment>
<evidence type="ECO:0000256" key="4">
    <source>
        <dbReference type="PIRNR" id="PIRNR000124"/>
    </source>
</evidence>
<dbReference type="InterPro" id="IPR036220">
    <property type="entry name" value="UDP-Glc/GDP-Man_DH_C_sf"/>
</dbReference>
<evidence type="ECO:0000256" key="2">
    <source>
        <dbReference type="ARBA" id="ARBA00023002"/>
    </source>
</evidence>
<dbReference type="GO" id="GO:0000271">
    <property type="term" value="P:polysaccharide biosynthetic process"/>
    <property type="evidence" value="ECO:0007669"/>
    <property type="project" value="InterPro"/>
</dbReference>
<evidence type="ECO:0000256" key="1">
    <source>
        <dbReference type="ARBA" id="ARBA00006601"/>
    </source>
</evidence>
<dbReference type="PIRSF" id="PIRSF500136">
    <property type="entry name" value="UDP_ManNAc_DH"/>
    <property type="match status" value="1"/>
</dbReference>
<proteinExistence type="inferred from homology"/>
<dbReference type="InterPro" id="IPR017476">
    <property type="entry name" value="UDP-Glc/GDP-Man"/>
</dbReference>
<dbReference type="PANTHER" id="PTHR43491:SF2">
    <property type="entry name" value="UDP-N-ACETYL-D-MANNOSAMINE DEHYDROGENASE"/>
    <property type="match status" value="1"/>
</dbReference>
<dbReference type="Proteomes" id="UP000323317">
    <property type="component" value="Unassembled WGS sequence"/>
</dbReference>
<evidence type="ECO:0000313" key="6">
    <source>
        <dbReference type="EMBL" id="TYR72621.1"/>
    </source>
</evidence>
<dbReference type="SUPFAM" id="SSF48179">
    <property type="entry name" value="6-phosphogluconate dehydrogenase C-terminal domain-like"/>
    <property type="match status" value="1"/>
</dbReference>
<dbReference type="InterPro" id="IPR014027">
    <property type="entry name" value="UDP-Glc/GDP-Man_DH_C"/>
</dbReference>
<dbReference type="PIRSF" id="PIRSF000124">
    <property type="entry name" value="UDPglc_GDPman_dh"/>
    <property type="match status" value="1"/>
</dbReference>
<dbReference type="AlphaFoldDB" id="A0A5D4K5B8"/>
<evidence type="ECO:0000313" key="7">
    <source>
        <dbReference type="Proteomes" id="UP000323317"/>
    </source>
</evidence>
<dbReference type="NCBIfam" id="TIGR03026">
    <property type="entry name" value="NDP-sugDHase"/>
    <property type="match status" value="1"/>
</dbReference>
<evidence type="ECO:0000259" key="5">
    <source>
        <dbReference type="SMART" id="SM00984"/>
    </source>
</evidence>
<dbReference type="InterPro" id="IPR001732">
    <property type="entry name" value="UDP-Glc/GDP-Man_DH_N"/>
</dbReference>
<keyword evidence="2" id="KW-0560">Oxidoreductase</keyword>
<dbReference type="GO" id="GO:0016616">
    <property type="term" value="F:oxidoreductase activity, acting on the CH-OH group of donors, NAD or NADP as acceptor"/>
    <property type="evidence" value="ECO:0007669"/>
    <property type="project" value="InterPro"/>
</dbReference>
<dbReference type="InterPro" id="IPR036291">
    <property type="entry name" value="NAD(P)-bd_dom_sf"/>
</dbReference>
<name>A0A5D4K5B8_9BACI</name>